<keyword evidence="1" id="KW-0175">Coiled coil</keyword>
<dbReference type="AlphaFoldDB" id="A0A9P0P751"/>
<sequence>MEKCADLLEKLTKLENRLVDNNANLEGKLLELHECTAKLEEKFLENTANLKKELEDKIMEKLCELEIRIFTLEDRIQEVQGNFAALDIKTIDERQRGLLLEKSSEFGASVGSAGHLWMKPPQFDGTMPWNIYRRQFEAAANSNGWSSTEKATALWPYEKMLVLFFKEYHPKNKGLLVGHLEMRYGQLHLEHVYNTQLKNRFQR</sequence>
<evidence type="ECO:0000313" key="3">
    <source>
        <dbReference type="Proteomes" id="UP001152888"/>
    </source>
</evidence>
<name>A0A9P0P751_ACAOB</name>
<dbReference type="EMBL" id="CAKOFQ010006767">
    <property type="protein sequence ID" value="CAH1969955.1"/>
    <property type="molecule type" value="Genomic_DNA"/>
</dbReference>
<dbReference type="Proteomes" id="UP001152888">
    <property type="component" value="Unassembled WGS sequence"/>
</dbReference>
<organism evidence="2 3">
    <name type="scientific">Acanthoscelides obtectus</name>
    <name type="common">Bean weevil</name>
    <name type="synonym">Bruchus obtectus</name>
    <dbReference type="NCBI Taxonomy" id="200917"/>
    <lineage>
        <taxon>Eukaryota</taxon>
        <taxon>Metazoa</taxon>
        <taxon>Ecdysozoa</taxon>
        <taxon>Arthropoda</taxon>
        <taxon>Hexapoda</taxon>
        <taxon>Insecta</taxon>
        <taxon>Pterygota</taxon>
        <taxon>Neoptera</taxon>
        <taxon>Endopterygota</taxon>
        <taxon>Coleoptera</taxon>
        <taxon>Polyphaga</taxon>
        <taxon>Cucujiformia</taxon>
        <taxon>Chrysomeloidea</taxon>
        <taxon>Chrysomelidae</taxon>
        <taxon>Bruchinae</taxon>
        <taxon>Bruchini</taxon>
        <taxon>Acanthoscelides</taxon>
    </lineage>
</organism>
<comment type="caution">
    <text evidence="2">The sequence shown here is derived from an EMBL/GenBank/DDBJ whole genome shotgun (WGS) entry which is preliminary data.</text>
</comment>
<keyword evidence="3" id="KW-1185">Reference proteome</keyword>
<dbReference type="PANTHER" id="PTHR45823:SF1">
    <property type="entry name" value="T-SNARE COILED-COIL HOMOLOGY DOMAIN-CONTAINING PROTEIN"/>
    <property type="match status" value="1"/>
</dbReference>
<dbReference type="OrthoDB" id="6759373at2759"/>
<feature type="coiled-coil region" evidence="1">
    <location>
        <begin position="4"/>
        <end position="64"/>
    </location>
</feature>
<dbReference type="PANTHER" id="PTHR45823">
    <property type="entry name" value="T-SNARE COILED-COIL HOMOLOGY DOMAIN-CONTAINING PROTEIN"/>
    <property type="match status" value="1"/>
</dbReference>
<reference evidence="2" key="1">
    <citation type="submission" date="2022-03" db="EMBL/GenBank/DDBJ databases">
        <authorList>
            <person name="Sayadi A."/>
        </authorList>
    </citation>
    <scope>NUCLEOTIDE SEQUENCE</scope>
</reference>
<evidence type="ECO:0000256" key="1">
    <source>
        <dbReference type="SAM" id="Coils"/>
    </source>
</evidence>
<gene>
    <name evidence="2" type="ORF">ACAOBT_LOCUS8657</name>
</gene>
<proteinExistence type="predicted"/>
<accession>A0A9P0P751</accession>
<protein>
    <submittedName>
        <fullName evidence="2">Uncharacterized protein</fullName>
    </submittedName>
</protein>
<evidence type="ECO:0000313" key="2">
    <source>
        <dbReference type="EMBL" id="CAH1969955.1"/>
    </source>
</evidence>